<keyword evidence="5" id="KW-1185">Reference proteome</keyword>
<dbReference type="RefSeq" id="WP_306978799.1">
    <property type="nucleotide sequence ID" value="NZ_JAUSUA010000001.1"/>
</dbReference>
<evidence type="ECO:0000256" key="1">
    <source>
        <dbReference type="ARBA" id="ARBA00022679"/>
    </source>
</evidence>
<dbReference type="CDD" id="cd04301">
    <property type="entry name" value="NAT_SF"/>
    <property type="match status" value="1"/>
</dbReference>
<sequence length="165" mass="18615">MYFTRLATSSDVPAMCDLMHQAFATYSNPPSSALDETIASINTRLQKGEKAALLFNVQGRLLAMVRFVQTKESLFFFRFSVHPDCQGSGIGSLLLRWLETYATKQEISTLTCKVRKNVTQNLLFYQKNGYIEDTEWHPESTTSTAVLKCKKTIPSINKKKTCISS</sequence>
<evidence type="ECO:0000313" key="4">
    <source>
        <dbReference type="EMBL" id="MDQ0205249.1"/>
    </source>
</evidence>
<dbReference type="SUPFAM" id="SSF55729">
    <property type="entry name" value="Acyl-CoA N-acyltransferases (Nat)"/>
    <property type="match status" value="1"/>
</dbReference>
<accession>A0ABT9YBN5</accession>
<keyword evidence="2" id="KW-0012">Acyltransferase</keyword>
<keyword evidence="1" id="KW-0808">Transferase</keyword>
<comment type="caution">
    <text evidence="4">The sequence shown here is derived from an EMBL/GenBank/DDBJ whole genome shotgun (WGS) entry which is preliminary data.</text>
</comment>
<dbReference type="EMBL" id="JAUSUA010000001">
    <property type="protein sequence ID" value="MDQ0205249.1"/>
    <property type="molecule type" value="Genomic_DNA"/>
</dbReference>
<evidence type="ECO:0000256" key="2">
    <source>
        <dbReference type="ARBA" id="ARBA00023315"/>
    </source>
</evidence>
<evidence type="ECO:0000313" key="5">
    <source>
        <dbReference type="Proteomes" id="UP001225034"/>
    </source>
</evidence>
<dbReference type="Proteomes" id="UP001225034">
    <property type="component" value="Unassembled WGS sequence"/>
</dbReference>
<gene>
    <name evidence="4" type="ORF">J2S05_000023</name>
</gene>
<dbReference type="InterPro" id="IPR016181">
    <property type="entry name" value="Acyl_CoA_acyltransferase"/>
</dbReference>
<dbReference type="Pfam" id="PF00583">
    <property type="entry name" value="Acetyltransf_1"/>
    <property type="match status" value="1"/>
</dbReference>
<dbReference type="Gene3D" id="3.40.630.30">
    <property type="match status" value="1"/>
</dbReference>
<feature type="domain" description="N-acetyltransferase" evidence="3">
    <location>
        <begin position="2"/>
        <end position="154"/>
    </location>
</feature>
<dbReference type="PROSITE" id="PS51186">
    <property type="entry name" value="GNAT"/>
    <property type="match status" value="1"/>
</dbReference>
<organism evidence="4 5">
    <name type="scientific">Alkalicoccobacillus murimartini</name>
    <dbReference type="NCBI Taxonomy" id="171685"/>
    <lineage>
        <taxon>Bacteria</taxon>
        <taxon>Bacillati</taxon>
        <taxon>Bacillota</taxon>
        <taxon>Bacilli</taxon>
        <taxon>Bacillales</taxon>
        <taxon>Bacillaceae</taxon>
        <taxon>Alkalicoccobacillus</taxon>
    </lineage>
</organism>
<dbReference type="PANTHER" id="PTHR43800:SF1">
    <property type="entry name" value="PEPTIDYL-LYSINE N-ACETYLTRANSFERASE YJAB"/>
    <property type="match status" value="1"/>
</dbReference>
<protein>
    <submittedName>
        <fullName evidence="4">Ribosomal protein S18 acetylase RimI-like enzyme</fullName>
    </submittedName>
</protein>
<proteinExistence type="predicted"/>
<reference evidence="4 5" key="1">
    <citation type="submission" date="2023-07" db="EMBL/GenBank/DDBJ databases">
        <title>Genomic Encyclopedia of Type Strains, Phase IV (KMG-IV): sequencing the most valuable type-strain genomes for metagenomic binning, comparative biology and taxonomic classification.</title>
        <authorList>
            <person name="Goeker M."/>
        </authorList>
    </citation>
    <scope>NUCLEOTIDE SEQUENCE [LARGE SCALE GENOMIC DNA]</scope>
    <source>
        <strain evidence="4 5">DSM 19154</strain>
    </source>
</reference>
<name>A0ABT9YBN5_9BACI</name>
<dbReference type="PANTHER" id="PTHR43800">
    <property type="entry name" value="PEPTIDYL-LYSINE N-ACETYLTRANSFERASE YJAB"/>
    <property type="match status" value="1"/>
</dbReference>
<evidence type="ECO:0000259" key="3">
    <source>
        <dbReference type="PROSITE" id="PS51186"/>
    </source>
</evidence>
<dbReference type="InterPro" id="IPR000182">
    <property type="entry name" value="GNAT_dom"/>
</dbReference>